<keyword evidence="1" id="KW-0614">Plasmid</keyword>
<evidence type="ECO:0000313" key="1">
    <source>
        <dbReference type="EMBL" id="QIP43988.1"/>
    </source>
</evidence>
<sequence length="97" mass="9620">MTNEASGTGYTAGGATLAASAPSYTAGTNTLVLDAADTAWTGSTITARYAVIYNSSPGTDATQPLIAYVDFGADVSTTAGTFTITWDAAGLVTLTAA</sequence>
<proteinExistence type="predicted"/>
<protein>
    <submittedName>
        <fullName evidence="1">Uncharacterized protein</fullName>
    </submittedName>
</protein>
<reference evidence="1 2" key="1">
    <citation type="submission" date="2020-03" db="EMBL/GenBank/DDBJ databases">
        <title>Screen low temperature-resistant strains for efficient degradation of petroleum hydrocarbons under the low temperature.</title>
        <authorList>
            <person name="Wang Y."/>
            <person name="Chen J."/>
        </authorList>
    </citation>
    <scope>NUCLEOTIDE SEQUENCE [LARGE SCALE GENOMIC DNA]</scope>
    <source>
        <strain evidence="1 2">KB1</strain>
        <plasmid evidence="1 2">plas2</plasmid>
    </source>
</reference>
<dbReference type="EMBL" id="CP050126">
    <property type="protein sequence ID" value="QIP43988.1"/>
    <property type="molecule type" value="Genomic_DNA"/>
</dbReference>
<dbReference type="Proteomes" id="UP000502345">
    <property type="component" value="Plasmid plas2"/>
</dbReference>
<geneLocation type="plasmid" evidence="1 2">
    <name>plas2</name>
</geneLocation>
<accession>A0A6G9D4A4</accession>
<evidence type="ECO:0000313" key="2">
    <source>
        <dbReference type="Proteomes" id="UP000502345"/>
    </source>
</evidence>
<gene>
    <name evidence="1" type="ORF">G9444_6745</name>
</gene>
<dbReference type="RefSeq" id="WP_225320465.1">
    <property type="nucleotide sequence ID" value="NZ_CP050126.1"/>
</dbReference>
<dbReference type="AlphaFoldDB" id="A0A6G9D4A4"/>
<name>A0A6G9D4A4_RHOER</name>
<organism evidence="1 2">
    <name type="scientific">Rhodococcus erythropolis</name>
    <name type="common">Arthrobacter picolinophilus</name>
    <dbReference type="NCBI Taxonomy" id="1833"/>
    <lineage>
        <taxon>Bacteria</taxon>
        <taxon>Bacillati</taxon>
        <taxon>Actinomycetota</taxon>
        <taxon>Actinomycetes</taxon>
        <taxon>Mycobacteriales</taxon>
        <taxon>Nocardiaceae</taxon>
        <taxon>Rhodococcus</taxon>
        <taxon>Rhodococcus erythropolis group</taxon>
    </lineage>
</organism>